<dbReference type="eggNOG" id="KOG1187">
    <property type="taxonomic scope" value="Eukaryota"/>
</dbReference>
<feature type="transmembrane region" description="Helical" evidence="12">
    <location>
        <begin position="267"/>
        <end position="291"/>
    </location>
</feature>
<dbReference type="Gene3D" id="3.30.200.20">
    <property type="entry name" value="Phosphorylase Kinase, domain 1"/>
    <property type="match status" value="1"/>
</dbReference>
<dbReference type="GO" id="GO:0004674">
    <property type="term" value="F:protein serine/threonine kinase activity"/>
    <property type="evidence" value="ECO:0007669"/>
    <property type="project" value="UniProtKB-KW"/>
</dbReference>
<dbReference type="FunFam" id="1.10.510.10:FF:000590">
    <property type="entry name" value="PR5-like receptor kinase"/>
    <property type="match status" value="1"/>
</dbReference>
<keyword evidence="5 13" id="KW-0732">Signal</keyword>
<dbReference type="Gene3D" id="1.10.510.10">
    <property type="entry name" value="Transferase(Phosphotransferase) domain 1"/>
    <property type="match status" value="1"/>
</dbReference>
<evidence type="ECO:0000256" key="10">
    <source>
        <dbReference type="ARBA" id="ARBA00023136"/>
    </source>
</evidence>
<evidence type="ECO:0000256" key="7">
    <source>
        <dbReference type="ARBA" id="ARBA00022777"/>
    </source>
</evidence>
<dbReference type="PROSITE" id="PS50011">
    <property type="entry name" value="PROTEIN_KINASE_DOM"/>
    <property type="match status" value="1"/>
</dbReference>
<name>F6HWG2_VITVI</name>
<dbReference type="PROSITE" id="PS00108">
    <property type="entry name" value="PROTEIN_KINASE_ST"/>
    <property type="match status" value="1"/>
</dbReference>
<dbReference type="InterPro" id="IPR008271">
    <property type="entry name" value="Ser/Thr_kinase_AS"/>
</dbReference>
<evidence type="ECO:0000313" key="15">
    <source>
        <dbReference type="EMBL" id="CCB59026.1"/>
    </source>
</evidence>
<reference evidence="16" key="1">
    <citation type="journal article" date="2007" name="Nature">
        <title>The grapevine genome sequence suggests ancestral hexaploidization in major angiosperm phyla.</title>
        <authorList>
            <consortium name="The French-Italian Public Consortium for Grapevine Genome Characterization."/>
            <person name="Jaillon O."/>
            <person name="Aury J.-M."/>
            <person name="Noel B."/>
            <person name="Policriti A."/>
            <person name="Clepet C."/>
            <person name="Casagrande A."/>
            <person name="Choisne N."/>
            <person name="Aubourg S."/>
            <person name="Vitulo N."/>
            <person name="Jubin C."/>
            <person name="Vezzi A."/>
            <person name="Legeai F."/>
            <person name="Hugueney P."/>
            <person name="Dasilva C."/>
            <person name="Horner D."/>
            <person name="Mica E."/>
            <person name="Jublot D."/>
            <person name="Poulain J."/>
            <person name="Bruyere C."/>
            <person name="Billault A."/>
            <person name="Segurens B."/>
            <person name="Gouyvenoux M."/>
            <person name="Ugarte E."/>
            <person name="Cattonaro F."/>
            <person name="Anthouard V."/>
            <person name="Vico V."/>
            <person name="Del Fabbro C."/>
            <person name="Alaux M."/>
            <person name="Di Gaspero G."/>
            <person name="Dumas V."/>
            <person name="Felice N."/>
            <person name="Paillard S."/>
            <person name="Juman I."/>
            <person name="Moroldo M."/>
            <person name="Scalabrin S."/>
            <person name="Canaguier A."/>
            <person name="Le Clainche I."/>
            <person name="Malacrida G."/>
            <person name="Durand E."/>
            <person name="Pesole G."/>
            <person name="Laucou V."/>
            <person name="Chatelet P."/>
            <person name="Merdinoglu D."/>
            <person name="Delledonne M."/>
            <person name="Pezzotti M."/>
            <person name="Lecharny A."/>
            <person name="Scarpelli C."/>
            <person name="Artiguenave F."/>
            <person name="Pe M.E."/>
            <person name="Valle G."/>
            <person name="Morgante M."/>
            <person name="Caboche M."/>
            <person name="Adam-Blondon A.-F."/>
            <person name="Weissenbach J."/>
            <person name="Quetier F."/>
            <person name="Wincker P."/>
        </authorList>
    </citation>
    <scope>NUCLEOTIDE SEQUENCE [LARGE SCALE GENOMIC DNA]</scope>
    <source>
        <strain evidence="16">cv. Pinot noir / PN40024</strain>
    </source>
</reference>
<dbReference type="GO" id="GO:0016020">
    <property type="term" value="C:membrane"/>
    <property type="evidence" value="ECO:0007669"/>
    <property type="project" value="UniProtKB-SubCell"/>
</dbReference>
<dbReference type="PaxDb" id="29760-VIT_16s0148g00260.t01"/>
<dbReference type="GO" id="GO:0005524">
    <property type="term" value="F:ATP binding"/>
    <property type="evidence" value="ECO:0007669"/>
    <property type="project" value="UniProtKB-KW"/>
</dbReference>
<dbReference type="SMART" id="SM00220">
    <property type="entry name" value="S_TKc"/>
    <property type="match status" value="1"/>
</dbReference>
<keyword evidence="7" id="KW-0418">Kinase</keyword>
<evidence type="ECO:0000259" key="14">
    <source>
        <dbReference type="PROSITE" id="PS50011"/>
    </source>
</evidence>
<keyword evidence="16" id="KW-1185">Reference proteome</keyword>
<evidence type="ECO:0000256" key="6">
    <source>
        <dbReference type="ARBA" id="ARBA00022741"/>
    </source>
</evidence>
<evidence type="ECO:0000256" key="8">
    <source>
        <dbReference type="ARBA" id="ARBA00022840"/>
    </source>
</evidence>
<dbReference type="InterPro" id="IPR045874">
    <property type="entry name" value="LRK10/LRL21-25-like"/>
</dbReference>
<organism evidence="15 16">
    <name type="scientific">Vitis vinifera</name>
    <name type="common">Grape</name>
    <dbReference type="NCBI Taxonomy" id="29760"/>
    <lineage>
        <taxon>Eukaryota</taxon>
        <taxon>Viridiplantae</taxon>
        <taxon>Streptophyta</taxon>
        <taxon>Embryophyta</taxon>
        <taxon>Tracheophyta</taxon>
        <taxon>Spermatophyta</taxon>
        <taxon>Magnoliopsida</taxon>
        <taxon>eudicotyledons</taxon>
        <taxon>Gunneridae</taxon>
        <taxon>Pentapetalae</taxon>
        <taxon>rosids</taxon>
        <taxon>Vitales</taxon>
        <taxon>Vitaceae</taxon>
        <taxon>Viteae</taxon>
        <taxon>Vitis</taxon>
    </lineage>
</organism>
<dbReference type="FunFam" id="3.30.200.20:FF:000178">
    <property type="entry name" value="serine/threonine-protein kinase PBS1-like"/>
    <property type="match status" value="1"/>
</dbReference>
<feature type="domain" description="Protein kinase" evidence="14">
    <location>
        <begin position="329"/>
        <end position="615"/>
    </location>
</feature>
<evidence type="ECO:0000256" key="2">
    <source>
        <dbReference type="ARBA" id="ARBA00022527"/>
    </source>
</evidence>
<dbReference type="Proteomes" id="UP000009183">
    <property type="component" value="Chromosome 16"/>
</dbReference>
<dbReference type="Pfam" id="PF13947">
    <property type="entry name" value="GUB_WAK_bind"/>
    <property type="match status" value="1"/>
</dbReference>
<dbReference type="SMR" id="F6HWG2"/>
<evidence type="ECO:0000256" key="9">
    <source>
        <dbReference type="ARBA" id="ARBA00022989"/>
    </source>
</evidence>
<accession>F6HWG2</accession>
<evidence type="ECO:0000256" key="1">
    <source>
        <dbReference type="ARBA" id="ARBA00004479"/>
    </source>
</evidence>
<proteinExistence type="predicted"/>
<dbReference type="PANTHER" id="PTHR27009">
    <property type="entry name" value="RUST RESISTANCE KINASE LR10-RELATED"/>
    <property type="match status" value="1"/>
</dbReference>
<keyword evidence="8" id="KW-0067">ATP-binding</keyword>
<dbReference type="HOGENOM" id="CLU_000288_115_0_1"/>
<dbReference type="InterPro" id="IPR025287">
    <property type="entry name" value="WAK_GUB"/>
</dbReference>
<dbReference type="InParanoid" id="F6HWG2"/>
<keyword evidence="4 12" id="KW-0812">Transmembrane</keyword>
<keyword evidence="3" id="KW-0808">Transferase</keyword>
<dbReference type="InterPro" id="IPR011009">
    <property type="entry name" value="Kinase-like_dom_sf"/>
</dbReference>
<dbReference type="EMBL" id="FN596269">
    <property type="protein sequence ID" value="CCB59026.1"/>
    <property type="molecule type" value="Genomic_DNA"/>
</dbReference>
<dbReference type="InterPro" id="IPR000719">
    <property type="entry name" value="Prot_kinase_dom"/>
</dbReference>
<keyword evidence="10 12" id="KW-0472">Membrane</keyword>
<evidence type="ECO:0000256" key="12">
    <source>
        <dbReference type="SAM" id="Phobius"/>
    </source>
</evidence>
<evidence type="ECO:0000256" key="3">
    <source>
        <dbReference type="ARBA" id="ARBA00022679"/>
    </source>
</evidence>
<feature type="signal peptide" evidence="13">
    <location>
        <begin position="1"/>
        <end position="26"/>
    </location>
</feature>
<dbReference type="FunCoup" id="F6HWG2">
    <property type="interactions" value="4"/>
</dbReference>
<feature type="chain" id="PRO_5003337994" description="Protein kinase domain-containing protein" evidence="13">
    <location>
        <begin position="27"/>
        <end position="631"/>
    </location>
</feature>
<evidence type="ECO:0000313" key="16">
    <source>
        <dbReference type="Proteomes" id="UP000009183"/>
    </source>
</evidence>
<protein>
    <recommendedName>
        <fullName evidence="14">Protein kinase domain-containing protein</fullName>
    </recommendedName>
</protein>
<keyword evidence="2" id="KW-0723">Serine/threonine-protein kinase</keyword>
<dbReference type="AlphaFoldDB" id="F6HWG2"/>
<dbReference type="GO" id="GO:0030247">
    <property type="term" value="F:polysaccharide binding"/>
    <property type="evidence" value="ECO:0007669"/>
    <property type="project" value="InterPro"/>
</dbReference>
<evidence type="ECO:0000256" key="4">
    <source>
        <dbReference type="ARBA" id="ARBA00022692"/>
    </source>
</evidence>
<gene>
    <name evidence="15" type="ordered locus">VIT_16s0148g00260</name>
</gene>
<keyword evidence="6" id="KW-0547">Nucleotide-binding</keyword>
<evidence type="ECO:0000256" key="5">
    <source>
        <dbReference type="ARBA" id="ARBA00022729"/>
    </source>
</evidence>
<keyword evidence="9 12" id="KW-1133">Transmembrane helix</keyword>
<evidence type="ECO:0000256" key="11">
    <source>
        <dbReference type="ARBA" id="ARBA00023180"/>
    </source>
</evidence>
<keyword evidence="11" id="KW-0325">Glycoprotein</keyword>
<dbReference type="Pfam" id="PF00069">
    <property type="entry name" value="Pkinase"/>
    <property type="match status" value="1"/>
</dbReference>
<evidence type="ECO:0000256" key="13">
    <source>
        <dbReference type="SAM" id="SignalP"/>
    </source>
</evidence>
<dbReference type="SUPFAM" id="SSF56112">
    <property type="entry name" value="Protein kinase-like (PK-like)"/>
    <property type="match status" value="1"/>
</dbReference>
<sequence length="631" mass="71904">MMLRETKVVALTVFHTFLLAICAANGNQTCRPSSCGDIQKISNPFRLKGDPSGCGDPDYELVCENNRTMVNLEHGKYYVADINYDNYTIRVVDPGVEKGNCFSAPLYSLTREIFRSDKRAYFLNPHEATNTTVLMNCEQPISDGNYIPITPCNRSNVTSSSSQAYVYALVGGGDSLLVNDIKYSCTISRTIITQFLKPGNLSMSDLQEILLQGLDISFLLFRCKSECHMKGPYCDLDWTKNTVKYRSTFSSNGVRERYNYCYHYETALYLGMIIIGRAIPGILCLLVYLIYKFRRRHLSLDDGIEEFLHSHKNLQRIKYSYSELKKMTHNFKNKLGQGGFDSVYKGKLQSGRIVAVKMLVMSKANGQDFINEVATIGRIHHVNVVRLVGFCIQRSKWALVYDFMPNGSLDKFVFLDQGNNIPLIWERLYKIALGVGRGIEYLHQGCDMQILHFDIKPHNILLDEDFTPKVSNFGLAKLYSTNDSIVSITAARGTLGYIAPKLFYKNIGGVSFKADVYSFGMLLLEMVGKRKNVNTFAEHSSQMYFTSWIYNRYDQEEDMKMGDATEDEKRYVRKMVIVALWCIQMKPIDRPSMSQALEMLEGEVELSKMPPKPTLWSIDNHEQFMVEASTS</sequence>
<comment type="subcellular location">
    <subcellularLocation>
        <location evidence="1">Membrane</location>
        <topology evidence="1">Single-pass type I membrane protein</topology>
    </subcellularLocation>
</comment>